<comment type="subcellular location">
    <subcellularLocation>
        <location evidence="1">Cell membrane</location>
        <topology evidence="1">Multi-pass membrane protein</topology>
    </subcellularLocation>
</comment>
<keyword evidence="2" id="KW-1003">Cell membrane</keyword>
<dbReference type="Gene3D" id="3.40.720.10">
    <property type="entry name" value="Alkaline Phosphatase, subunit A"/>
    <property type="match status" value="1"/>
</dbReference>
<dbReference type="InterPro" id="IPR050448">
    <property type="entry name" value="OpgB/LTA_synthase_biosynth"/>
</dbReference>
<evidence type="ECO:0000256" key="2">
    <source>
        <dbReference type="ARBA" id="ARBA00022475"/>
    </source>
</evidence>
<organism evidence="8 9">
    <name type="scientific">Rhodoplanes roseus</name>
    <dbReference type="NCBI Taxonomy" id="29409"/>
    <lineage>
        <taxon>Bacteria</taxon>
        <taxon>Pseudomonadati</taxon>
        <taxon>Pseudomonadota</taxon>
        <taxon>Alphaproteobacteria</taxon>
        <taxon>Hyphomicrobiales</taxon>
        <taxon>Nitrobacteraceae</taxon>
        <taxon>Rhodoplanes</taxon>
    </lineage>
</organism>
<evidence type="ECO:0000256" key="6">
    <source>
        <dbReference type="SAM" id="MobiDB-lite"/>
    </source>
</evidence>
<dbReference type="PANTHER" id="PTHR47371">
    <property type="entry name" value="LIPOTEICHOIC ACID SYNTHASE"/>
    <property type="match status" value="1"/>
</dbReference>
<proteinExistence type="predicted"/>
<protein>
    <recommendedName>
        <fullName evidence="7">Sulfatase N-terminal domain-containing protein</fullName>
    </recommendedName>
</protein>
<comment type="caution">
    <text evidence="8">The sequence shown here is derived from an EMBL/GenBank/DDBJ whole genome shotgun (WGS) entry which is preliminary data.</text>
</comment>
<sequence length="370" mass="39691">MAPPDDLPSDVTIVDQPTPARSVQGTAEPPPDIILILSESTFPPTLHGGPPLDPELAAFFRSADGRSRGLRVETFGGMSWRTEFSVMTGIPTGCYGAFATHVNHWATGHVGTGLPRRLTSLGYRSAALCTTLKAFAGAGGFYDAIGFDAVLDRDAVGADSDWAPDRLCYARGLDWLDAHVAAGGGPAFLYVLTVSNHFPHDRRYDGGTAPPAGPIVGTEMDEYLRRLRATARDYAGLREQLARRFPSRRFVLVHFGDHQPPLAARLFGRDPAAAASPDALPREDLAYRTYLAIDGVGTTPVIDPDLPDEIEVAYLGTVLLRAAGLPLDGLHALRLDLMMQLGGRLYTADGGRTAARLNGLMLEKGLITPH</sequence>
<accession>A0A327L402</accession>
<keyword evidence="3" id="KW-0812">Transmembrane</keyword>
<dbReference type="InterPro" id="IPR017850">
    <property type="entry name" value="Alkaline_phosphatase_core_sf"/>
</dbReference>
<evidence type="ECO:0000256" key="4">
    <source>
        <dbReference type="ARBA" id="ARBA00022989"/>
    </source>
</evidence>
<evidence type="ECO:0000313" key="8">
    <source>
        <dbReference type="EMBL" id="RAI45301.1"/>
    </source>
</evidence>
<feature type="domain" description="Sulfatase N-terminal" evidence="7">
    <location>
        <begin position="31"/>
        <end position="264"/>
    </location>
</feature>
<dbReference type="PANTHER" id="PTHR47371:SF3">
    <property type="entry name" value="PHOSPHOGLYCEROL TRANSFERASE I"/>
    <property type="match status" value="1"/>
</dbReference>
<dbReference type="RefSeq" id="WP_111417881.1">
    <property type="nucleotide sequence ID" value="NZ_NPEX01000019.1"/>
</dbReference>
<keyword evidence="9" id="KW-1185">Reference proteome</keyword>
<dbReference type="Proteomes" id="UP000249130">
    <property type="component" value="Unassembled WGS sequence"/>
</dbReference>
<name>A0A327L402_9BRAD</name>
<dbReference type="GO" id="GO:0005886">
    <property type="term" value="C:plasma membrane"/>
    <property type="evidence" value="ECO:0007669"/>
    <property type="project" value="UniProtKB-SubCell"/>
</dbReference>
<evidence type="ECO:0000256" key="5">
    <source>
        <dbReference type="ARBA" id="ARBA00023136"/>
    </source>
</evidence>
<dbReference type="Pfam" id="PF00884">
    <property type="entry name" value="Sulfatase"/>
    <property type="match status" value="1"/>
</dbReference>
<gene>
    <name evidence="8" type="ORF">CH341_04725</name>
</gene>
<evidence type="ECO:0000256" key="1">
    <source>
        <dbReference type="ARBA" id="ARBA00004651"/>
    </source>
</evidence>
<keyword evidence="5" id="KW-0472">Membrane</keyword>
<dbReference type="OrthoDB" id="8173797at2"/>
<dbReference type="InterPro" id="IPR000917">
    <property type="entry name" value="Sulfatase_N"/>
</dbReference>
<evidence type="ECO:0000259" key="7">
    <source>
        <dbReference type="Pfam" id="PF00884"/>
    </source>
</evidence>
<reference evidence="8 9" key="1">
    <citation type="submission" date="2017-07" db="EMBL/GenBank/DDBJ databases">
        <title>Draft Genome Sequences of Select Purple Nonsulfur Bacteria.</title>
        <authorList>
            <person name="Lasarre B."/>
            <person name="Mckinlay J.B."/>
        </authorList>
    </citation>
    <scope>NUCLEOTIDE SEQUENCE [LARGE SCALE GENOMIC DNA]</scope>
    <source>
        <strain evidence="8 9">DSM 5909</strain>
    </source>
</reference>
<evidence type="ECO:0000313" key="9">
    <source>
        <dbReference type="Proteomes" id="UP000249130"/>
    </source>
</evidence>
<evidence type="ECO:0000256" key="3">
    <source>
        <dbReference type="ARBA" id="ARBA00022692"/>
    </source>
</evidence>
<keyword evidence="4" id="KW-1133">Transmembrane helix</keyword>
<feature type="region of interest" description="Disordered" evidence="6">
    <location>
        <begin position="1"/>
        <end position="29"/>
    </location>
</feature>
<dbReference type="EMBL" id="NPEX01000019">
    <property type="protein sequence ID" value="RAI45301.1"/>
    <property type="molecule type" value="Genomic_DNA"/>
</dbReference>
<dbReference type="AlphaFoldDB" id="A0A327L402"/>
<dbReference type="SUPFAM" id="SSF53649">
    <property type="entry name" value="Alkaline phosphatase-like"/>
    <property type="match status" value="1"/>
</dbReference>